<dbReference type="PROSITE" id="PS51682">
    <property type="entry name" value="SAM_OMT_I"/>
    <property type="match status" value="1"/>
</dbReference>
<dbReference type="InterPro" id="IPR002935">
    <property type="entry name" value="SAM_O-MeTrfase"/>
</dbReference>
<dbReference type="GO" id="GO:0008171">
    <property type="term" value="F:O-methyltransferase activity"/>
    <property type="evidence" value="ECO:0007669"/>
    <property type="project" value="InterPro"/>
</dbReference>
<accession>A0A250FPR0</accession>
<evidence type="ECO:0000313" key="5">
    <source>
        <dbReference type="Proteomes" id="UP000217250"/>
    </source>
</evidence>
<dbReference type="AlphaFoldDB" id="A0A250FPR0"/>
<gene>
    <name evidence="4" type="ORF">CGC50_08375</name>
</gene>
<dbReference type="GeneID" id="84808566"/>
<sequence>MHFLSEDLENYANTHSQEEPALLRALNRETHLRVLQPRMLSGHLQGRFLSLLSKLIRPKYILEIGTFTGYATLCLAEGLAPEGVLHTIEVNEELEEIQNKYFAQSPYREQIVQHFAPALEVIPTLEIGIDIAFIDADKKNYLNYLEAVLPKMSHGGVILSDNVLWSGKVVEPLKESDKHTQILMEYNQRLATDPRLETVLLPIRDGISIARVK</sequence>
<dbReference type="RefSeq" id="WP_095910459.1">
    <property type="nucleotide sequence ID" value="NZ_CP022386.1"/>
</dbReference>
<proteinExistence type="predicted"/>
<dbReference type="GO" id="GO:0032259">
    <property type="term" value="P:methylation"/>
    <property type="evidence" value="ECO:0007669"/>
    <property type="project" value="UniProtKB-KW"/>
</dbReference>
<dbReference type="PANTHER" id="PTHR10509">
    <property type="entry name" value="O-METHYLTRANSFERASE-RELATED"/>
    <property type="match status" value="1"/>
</dbReference>
<dbReference type="SUPFAM" id="SSF53335">
    <property type="entry name" value="S-adenosyl-L-methionine-dependent methyltransferases"/>
    <property type="match status" value="1"/>
</dbReference>
<reference evidence="5" key="1">
    <citation type="submission" date="2017-06" db="EMBL/GenBank/DDBJ databases">
        <title>Capnocytophaga spp. assemblies.</title>
        <authorList>
            <person name="Gulvik C.A."/>
        </authorList>
    </citation>
    <scope>NUCLEOTIDE SEQUENCE [LARGE SCALE GENOMIC DNA]</scope>
    <source>
        <strain evidence="5">H1496</strain>
    </source>
</reference>
<evidence type="ECO:0000256" key="3">
    <source>
        <dbReference type="ARBA" id="ARBA00022691"/>
    </source>
</evidence>
<keyword evidence="3" id="KW-0949">S-adenosyl-L-methionine</keyword>
<evidence type="ECO:0000256" key="2">
    <source>
        <dbReference type="ARBA" id="ARBA00022679"/>
    </source>
</evidence>
<name>A0A250FPR0_9FLAO</name>
<evidence type="ECO:0000313" key="4">
    <source>
        <dbReference type="EMBL" id="ATA87172.1"/>
    </source>
</evidence>
<dbReference type="Gene3D" id="3.40.50.150">
    <property type="entry name" value="Vaccinia Virus protein VP39"/>
    <property type="match status" value="1"/>
</dbReference>
<dbReference type="GO" id="GO:0008757">
    <property type="term" value="F:S-adenosylmethionine-dependent methyltransferase activity"/>
    <property type="evidence" value="ECO:0007669"/>
    <property type="project" value="TreeGrafter"/>
</dbReference>
<dbReference type="OrthoDB" id="9799672at2"/>
<protein>
    <submittedName>
        <fullName evidence="4">Methyltransferase</fullName>
    </submittedName>
</protein>
<dbReference type="InterPro" id="IPR029063">
    <property type="entry name" value="SAM-dependent_MTases_sf"/>
</dbReference>
<evidence type="ECO:0000256" key="1">
    <source>
        <dbReference type="ARBA" id="ARBA00022603"/>
    </source>
</evidence>
<keyword evidence="2 4" id="KW-0808">Transferase</keyword>
<dbReference type="PANTHER" id="PTHR10509:SF14">
    <property type="entry name" value="CAFFEOYL-COA O-METHYLTRANSFERASE 3-RELATED"/>
    <property type="match status" value="1"/>
</dbReference>
<organism evidence="4 5">
    <name type="scientific">Capnocytophaga gingivalis</name>
    <dbReference type="NCBI Taxonomy" id="1017"/>
    <lineage>
        <taxon>Bacteria</taxon>
        <taxon>Pseudomonadati</taxon>
        <taxon>Bacteroidota</taxon>
        <taxon>Flavobacteriia</taxon>
        <taxon>Flavobacteriales</taxon>
        <taxon>Flavobacteriaceae</taxon>
        <taxon>Capnocytophaga</taxon>
    </lineage>
</organism>
<dbReference type="Proteomes" id="UP000217250">
    <property type="component" value="Chromosome"/>
</dbReference>
<keyword evidence="1 4" id="KW-0489">Methyltransferase</keyword>
<dbReference type="InterPro" id="IPR050362">
    <property type="entry name" value="Cation-dep_OMT"/>
</dbReference>
<dbReference type="Pfam" id="PF01596">
    <property type="entry name" value="Methyltransf_3"/>
    <property type="match status" value="1"/>
</dbReference>
<dbReference type="EMBL" id="CP022386">
    <property type="protein sequence ID" value="ATA87172.1"/>
    <property type="molecule type" value="Genomic_DNA"/>
</dbReference>
<dbReference type="KEGG" id="cgh:CGC50_08375"/>